<proteinExistence type="predicted"/>
<dbReference type="PANTHER" id="PTHR33498">
    <property type="entry name" value="TRANSPOSASE FOR INSERTION SEQUENCE ELEMENT IS1557"/>
    <property type="match status" value="1"/>
</dbReference>
<sequence length="71" mass="7882">MPAEHLLRLTPPPVHAYTRGLDLDRDAVTNALTLPYSNGGAEGVNTKTKKIMRQMYGRAGFPLLRHRILLG</sequence>
<dbReference type="EMBL" id="MBLM01000180">
    <property type="protein sequence ID" value="OHV28143.1"/>
    <property type="molecule type" value="Genomic_DNA"/>
</dbReference>
<dbReference type="Pfam" id="PF01610">
    <property type="entry name" value="DDE_Tnp_ISL3"/>
    <property type="match status" value="1"/>
</dbReference>
<evidence type="ECO:0000313" key="2">
    <source>
        <dbReference type="EMBL" id="OHV28143.1"/>
    </source>
</evidence>
<dbReference type="Proteomes" id="UP000179627">
    <property type="component" value="Unassembled WGS sequence"/>
</dbReference>
<feature type="domain" description="Transposase IS204/IS1001/IS1096/IS1165 DDE" evidence="1">
    <location>
        <begin position="13"/>
        <end position="68"/>
    </location>
</feature>
<dbReference type="PANTHER" id="PTHR33498:SF1">
    <property type="entry name" value="TRANSPOSASE FOR INSERTION SEQUENCE ELEMENT IS1557"/>
    <property type="match status" value="1"/>
</dbReference>
<evidence type="ECO:0000259" key="1">
    <source>
        <dbReference type="Pfam" id="PF01610"/>
    </source>
</evidence>
<organism evidence="2 3">
    <name type="scientific">Parafrankia colletiae</name>
    <dbReference type="NCBI Taxonomy" id="573497"/>
    <lineage>
        <taxon>Bacteria</taxon>
        <taxon>Bacillati</taxon>
        <taxon>Actinomycetota</taxon>
        <taxon>Actinomycetes</taxon>
        <taxon>Frankiales</taxon>
        <taxon>Frankiaceae</taxon>
        <taxon>Parafrankia</taxon>
    </lineage>
</organism>
<reference evidence="3" key="1">
    <citation type="submission" date="2016-07" db="EMBL/GenBank/DDBJ databases">
        <title>Sequence Frankia sp. strain CcI1.17.</title>
        <authorList>
            <person name="Ghodhbane-Gtari F."/>
            <person name="Swanson E."/>
            <person name="Gueddou A."/>
            <person name="Morris K."/>
            <person name="Hezbri K."/>
            <person name="Ktari A."/>
            <person name="Nouioui I."/>
            <person name="Abebe-Akele F."/>
            <person name="Simpson S."/>
            <person name="Thomas K."/>
            <person name="Gtari M."/>
            <person name="Tisa L.S."/>
            <person name="Hurst S."/>
        </authorList>
    </citation>
    <scope>NUCLEOTIDE SEQUENCE [LARGE SCALE GENOMIC DNA]</scope>
    <source>
        <strain evidence="3">Cc1.17</strain>
    </source>
</reference>
<evidence type="ECO:0000313" key="3">
    <source>
        <dbReference type="Proteomes" id="UP000179627"/>
    </source>
</evidence>
<dbReference type="AlphaFoldDB" id="A0A1S1PZQ6"/>
<protein>
    <recommendedName>
        <fullName evidence="1">Transposase IS204/IS1001/IS1096/IS1165 DDE domain-containing protein</fullName>
    </recommendedName>
</protein>
<gene>
    <name evidence="2" type="ORF">CC117_30650</name>
</gene>
<dbReference type="InterPro" id="IPR002560">
    <property type="entry name" value="Transposase_DDE"/>
</dbReference>
<name>A0A1S1PZQ6_9ACTN</name>
<dbReference type="InterPro" id="IPR047951">
    <property type="entry name" value="Transpos_ISL3"/>
</dbReference>
<accession>A0A1S1PZQ6</accession>
<keyword evidence="3" id="KW-1185">Reference proteome</keyword>
<comment type="caution">
    <text evidence="2">The sequence shown here is derived from an EMBL/GenBank/DDBJ whole genome shotgun (WGS) entry which is preliminary data.</text>
</comment>